<evidence type="ECO:0000313" key="2">
    <source>
        <dbReference type="EMBL" id="KAJ8562218.1"/>
    </source>
</evidence>
<proteinExistence type="predicted"/>
<dbReference type="Proteomes" id="UP001152561">
    <property type="component" value="Unassembled WGS sequence"/>
</dbReference>
<organism evidence="2 3">
    <name type="scientific">Anisodus acutangulus</name>
    <dbReference type="NCBI Taxonomy" id="402998"/>
    <lineage>
        <taxon>Eukaryota</taxon>
        <taxon>Viridiplantae</taxon>
        <taxon>Streptophyta</taxon>
        <taxon>Embryophyta</taxon>
        <taxon>Tracheophyta</taxon>
        <taxon>Spermatophyta</taxon>
        <taxon>Magnoliopsida</taxon>
        <taxon>eudicotyledons</taxon>
        <taxon>Gunneridae</taxon>
        <taxon>Pentapetalae</taxon>
        <taxon>asterids</taxon>
        <taxon>lamiids</taxon>
        <taxon>Solanales</taxon>
        <taxon>Solanaceae</taxon>
        <taxon>Solanoideae</taxon>
        <taxon>Hyoscyameae</taxon>
        <taxon>Anisodus</taxon>
    </lineage>
</organism>
<evidence type="ECO:0000256" key="1">
    <source>
        <dbReference type="SAM" id="MobiDB-lite"/>
    </source>
</evidence>
<dbReference type="EMBL" id="JAJAGQ010000005">
    <property type="protein sequence ID" value="KAJ8562218.1"/>
    <property type="molecule type" value="Genomic_DNA"/>
</dbReference>
<sequence length="101" mass="11135">MGRKRANARGVPFFSSRDDASSSQLPFLSGQKKPYNTASFVAANGIYKRPTTDFGVYSDPTTGTQVFDSGTSSERVPRDGKAEAFGSTWSNKIKEYFTNKY</sequence>
<dbReference type="AlphaFoldDB" id="A0A9Q1RIL5"/>
<feature type="region of interest" description="Disordered" evidence="1">
    <location>
        <begin position="58"/>
        <end position="80"/>
    </location>
</feature>
<dbReference type="OrthoDB" id="1752032at2759"/>
<comment type="caution">
    <text evidence="2">The sequence shown here is derived from an EMBL/GenBank/DDBJ whole genome shotgun (WGS) entry which is preliminary data.</text>
</comment>
<feature type="compositionally biased region" description="Polar residues" evidence="1">
    <location>
        <begin position="59"/>
        <end position="74"/>
    </location>
</feature>
<keyword evidence="3" id="KW-1185">Reference proteome</keyword>
<reference evidence="3" key="1">
    <citation type="journal article" date="2023" name="Proc. Natl. Acad. Sci. U.S.A.">
        <title>Genomic and structural basis for evolution of tropane alkaloid biosynthesis.</title>
        <authorList>
            <person name="Wanga Y.-J."/>
            <person name="Taina T."/>
            <person name="Yua J.-Y."/>
            <person name="Lia J."/>
            <person name="Xua B."/>
            <person name="Chenc J."/>
            <person name="D'Auriad J.C."/>
            <person name="Huanga J.-P."/>
            <person name="Huanga S.-X."/>
        </authorList>
    </citation>
    <scope>NUCLEOTIDE SEQUENCE [LARGE SCALE GENOMIC DNA]</scope>
    <source>
        <strain evidence="3">cv. KIB-2019</strain>
    </source>
</reference>
<name>A0A9Q1RIL5_9SOLA</name>
<gene>
    <name evidence="2" type="ORF">K7X08_011509</name>
</gene>
<protein>
    <submittedName>
        <fullName evidence="2">Uncharacterized protein</fullName>
    </submittedName>
</protein>
<accession>A0A9Q1RIL5</accession>
<feature type="region of interest" description="Disordered" evidence="1">
    <location>
        <begin position="1"/>
        <end position="28"/>
    </location>
</feature>
<evidence type="ECO:0000313" key="3">
    <source>
        <dbReference type="Proteomes" id="UP001152561"/>
    </source>
</evidence>